<reference evidence="2" key="1">
    <citation type="journal article" date="2014" name="Int. J. Syst. Evol. Microbiol.">
        <title>Complete genome sequence of Corynebacterium casei LMG S-19264T (=DSM 44701T), isolated from a smear-ripened cheese.</title>
        <authorList>
            <consortium name="US DOE Joint Genome Institute (JGI-PGF)"/>
            <person name="Walter F."/>
            <person name="Albersmeier A."/>
            <person name="Kalinowski J."/>
            <person name="Ruckert C."/>
        </authorList>
    </citation>
    <scope>NUCLEOTIDE SEQUENCE</scope>
    <source>
        <strain evidence="2">JCM 3313</strain>
    </source>
</reference>
<keyword evidence="1" id="KW-1133">Transmembrane helix</keyword>
<gene>
    <name evidence="2" type="ORF">GCM10010185_46060</name>
</gene>
<dbReference type="PROSITE" id="PS51257">
    <property type="entry name" value="PROKAR_LIPOPROTEIN"/>
    <property type="match status" value="1"/>
</dbReference>
<evidence type="ECO:0000313" key="3">
    <source>
        <dbReference type="Proteomes" id="UP000639606"/>
    </source>
</evidence>
<dbReference type="RefSeq" id="WP_189225382.1">
    <property type="nucleotide sequence ID" value="NZ_BMRG01000010.1"/>
</dbReference>
<keyword evidence="1" id="KW-0472">Membrane</keyword>
<protein>
    <submittedName>
        <fullName evidence="2">Uncharacterized protein</fullName>
    </submittedName>
</protein>
<organism evidence="2 3">
    <name type="scientific">Saccharothrix coeruleofusca</name>
    <dbReference type="NCBI Taxonomy" id="33919"/>
    <lineage>
        <taxon>Bacteria</taxon>
        <taxon>Bacillati</taxon>
        <taxon>Actinomycetota</taxon>
        <taxon>Actinomycetes</taxon>
        <taxon>Pseudonocardiales</taxon>
        <taxon>Pseudonocardiaceae</taxon>
        <taxon>Saccharothrix</taxon>
    </lineage>
</organism>
<keyword evidence="3" id="KW-1185">Reference proteome</keyword>
<dbReference type="Proteomes" id="UP000639606">
    <property type="component" value="Unassembled WGS sequence"/>
</dbReference>
<sequence>MTKRIRALVRVVMALQVVALIGLLAQWPLTAYSCHNARAWAPNGLGASKLGVATVSCVFVDGSRPYFILDVQLLPVAFATLVVAVGVVVTAVVLRADRRTRLPR</sequence>
<keyword evidence="1" id="KW-0812">Transmembrane</keyword>
<name>A0A918APR1_9PSEU</name>
<reference evidence="2" key="2">
    <citation type="submission" date="2020-09" db="EMBL/GenBank/DDBJ databases">
        <authorList>
            <person name="Sun Q."/>
            <person name="Ohkuma M."/>
        </authorList>
    </citation>
    <scope>NUCLEOTIDE SEQUENCE</scope>
    <source>
        <strain evidence="2">JCM 3313</strain>
    </source>
</reference>
<dbReference type="AlphaFoldDB" id="A0A918APR1"/>
<feature type="transmembrane region" description="Helical" evidence="1">
    <location>
        <begin position="73"/>
        <end position="94"/>
    </location>
</feature>
<feature type="transmembrane region" description="Helical" evidence="1">
    <location>
        <begin position="7"/>
        <end position="27"/>
    </location>
</feature>
<evidence type="ECO:0000313" key="2">
    <source>
        <dbReference type="EMBL" id="GGP68065.1"/>
    </source>
</evidence>
<comment type="caution">
    <text evidence="2">The sequence shown here is derived from an EMBL/GenBank/DDBJ whole genome shotgun (WGS) entry which is preliminary data.</text>
</comment>
<accession>A0A918APR1</accession>
<proteinExistence type="predicted"/>
<evidence type="ECO:0000256" key="1">
    <source>
        <dbReference type="SAM" id="Phobius"/>
    </source>
</evidence>
<dbReference type="EMBL" id="BMRG01000010">
    <property type="protein sequence ID" value="GGP68065.1"/>
    <property type="molecule type" value="Genomic_DNA"/>
</dbReference>